<proteinExistence type="inferred from homology"/>
<evidence type="ECO:0000256" key="14">
    <source>
        <dbReference type="ARBA" id="ARBA00023145"/>
    </source>
</evidence>
<feature type="binding site" evidence="20">
    <location>
        <position position="129"/>
    </location>
    <ligand>
        <name>Zn(2+)</name>
        <dbReference type="ChEBI" id="CHEBI:29105"/>
        <label>1</label>
    </ligand>
</feature>
<feature type="domain" description="Peptidase metallopeptidase" evidence="25">
    <location>
        <begin position="66"/>
        <end position="226"/>
    </location>
</feature>
<evidence type="ECO:0000256" key="1">
    <source>
        <dbReference type="ARBA" id="ARBA00004498"/>
    </source>
</evidence>
<evidence type="ECO:0000256" key="22">
    <source>
        <dbReference type="PIRSR" id="PIRSR621190-4"/>
    </source>
</evidence>
<dbReference type="FunFam" id="2.110.10.10:FF:000002">
    <property type="entry name" value="Matrix metallopeptidase 3"/>
    <property type="match status" value="1"/>
</dbReference>
<dbReference type="Ensembl" id="ENSAMXT00005053828.1">
    <property type="protein sequence ID" value="ENSAMXP00005049655.1"/>
    <property type="gene ID" value="ENSAMXG00005022591.1"/>
</dbReference>
<evidence type="ECO:0000256" key="20">
    <source>
        <dbReference type="PIRSR" id="PIRSR621190-2"/>
    </source>
</evidence>
<sequence length="435" mass="48868">MKAFYQLCVLIGLVLRAQSGPTPATTGKEEKVLTLKVTGNWDAETLEVMREPQAVASGDSYNVAPDVYKWPTNQLTYRIESYTSDMSQAEVDDSIARAFQVWAEVTPLRFTRIYSGVADIMISFVVGDHSDNSPFSGQGDFVAHAFFPSPGLGGDIHFDDEETFSFSSSHGYNLFLVTAHEVGHALGLHHTTDPGALMYKFYSSRNAEKFILPQHDVDAIHALYGPNPDKPVDPEKPEPTRPVTPNACDSNLVLDAVTMLRGEMLFFKKGLFWRTQPFSNQIEQHLIQSFWPGAPENIDAAYENPSDDMVYLFKGQKVWALFGYDIVQGYPKTLQSIGLPAKLKRITAALYDHDTGKALLFSGKHYYSYNAIKKKMDKDSPKRVDDLFPGMTTKVTAAFQYRGFTYLYSGSHMYEFDTGARKLIRVLKNNYFLPC</sequence>
<feature type="binding site" evidence="20">
    <location>
        <position position="162"/>
    </location>
    <ligand>
        <name>Ca(2+)</name>
        <dbReference type="ChEBI" id="CHEBI:29108"/>
        <label>3</label>
    </ligand>
</feature>
<keyword evidence="6 19" id="KW-0479">Metal-binding</keyword>
<evidence type="ECO:0000256" key="8">
    <source>
        <dbReference type="ARBA" id="ARBA00022737"/>
    </source>
</evidence>
<accession>A0A8B9LEN7</accession>
<dbReference type="AlphaFoldDB" id="A0A8B9LEN7"/>
<feature type="binding site" evidence="20">
    <location>
        <position position="159"/>
    </location>
    <ligand>
        <name>Ca(2+)</name>
        <dbReference type="ChEBI" id="CHEBI:29108"/>
        <label>3</label>
    </ligand>
</feature>
<dbReference type="GO" id="GO:0006508">
    <property type="term" value="P:proteolysis"/>
    <property type="evidence" value="ECO:0007669"/>
    <property type="project" value="UniProtKB-KW"/>
</dbReference>
<feature type="disulfide bond" evidence="21">
    <location>
        <begin position="248"/>
        <end position="435"/>
    </location>
</feature>
<dbReference type="InterPro" id="IPR000585">
    <property type="entry name" value="Hemopexin-like_dom"/>
</dbReference>
<dbReference type="CDD" id="cd00094">
    <property type="entry name" value="HX"/>
    <property type="match status" value="1"/>
</dbReference>
<feature type="signal peptide" evidence="24">
    <location>
        <begin position="1"/>
        <end position="19"/>
    </location>
</feature>
<name>A0A8B9LEN7_ASTMX</name>
<evidence type="ECO:0000256" key="3">
    <source>
        <dbReference type="ARBA" id="ARBA00022525"/>
    </source>
</evidence>
<dbReference type="InterPro" id="IPR018487">
    <property type="entry name" value="Hemopexin-like_repeat"/>
</dbReference>
<keyword evidence="12" id="KW-0482">Metalloprotease</keyword>
<feature type="binding site" evidence="20">
    <location>
        <position position="155"/>
    </location>
    <ligand>
        <name>Ca(2+)</name>
        <dbReference type="ChEBI" id="CHEBI:29108"/>
        <label>2</label>
    </ligand>
</feature>
<dbReference type="Pfam" id="PF00045">
    <property type="entry name" value="Hemopexin"/>
    <property type="match status" value="4"/>
</dbReference>
<feature type="repeat" description="Hemopexin" evidence="23">
    <location>
        <begin position="392"/>
        <end position="435"/>
    </location>
</feature>
<reference evidence="26" key="1">
    <citation type="submission" date="2025-08" db="UniProtKB">
        <authorList>
            <consortium name="Ensembl"/>
        </authorList>
    </citation>
    <scope>IDENTIFICATION</scope>
</reference>
<keyword evidence="9" id="KW-0378">Hydrolase</keyword>
<dbReference type="PIRSF" id="PIRSF001191">
    <property type="entry name" value="Peptidase_M10A_matrix"/>
    <property type="match status" value="1"/>
</dbReference>
<dbReference type="InterPro" id="IPR024079">
    <property type="entry name" value="MetalloPept_cat_dom_sf"/>
</dbReference>
<feature type="active site" evidence="18">
    <location>
        <position position="181"/>
    </location>
</feature>
<feature type="binding site" evidence="20">
    <location>
        <position position="160"/>
    </location>
    <ligand>
        <name>Ca(2+)</name>
        <dbReference type="ChEBI" id="CHEBI:29108"/>
        <label>1</label>
    </ligand>
</feature>
<dbReference type="GO" id="GO:0030198">
    <property type="term" value="P:extracellular matrix organization"/>
    <property type="evidence" value="ECO:0007669"/>
    <property type="project" value="TreeGrafter"/>
</dbReference>
<dbReference type="EC" id="3.4.24.7" evidence="17"/>
<keyword evidence="11 20" id="KW-0106">Calcium</keyword>
<feature type="chain" id="PRO_5034925352" description="interstitial collagenase" evidence="24">
    <location>
        <begin position="20"/>
        <end position="435"/>
    </location>
</feature>
<dbReference type="InterPro" id="IPR018486">
    <property type="entry name" value="Hemopexin_CS"/>
</dbReference>
<keyword evidence="8" id="KW-0677">Repeat</keyword>
<dbReference type="SUPFAM" id="SSF55486">
    <property type="entry name" value="Metalloproteases ('zincins'), catalytic domain"/>
    <property type="match status" value="1"/>
</dbReference>
<keyword evidence="4" id="KW-0272">Extracellular matrix</keyword>
<dbReference type="InterPro" id="IPR036375">
    <property type="entry name" value="Hemopexin-like_dom_sf"/>
</dbReference>
<feature type="binding site" evidence="20">
    <location>
        <position position="137"/>
    </location>
    <ligand>
        <name>Ca(2+)</name>
        <dbReference type="ChEBI" id="CHEBI:29108"/>
        <label>3</label>
    </ligand>
</feature>
<dbReference type="PANTHER" id="PTHR10201:SF151">
    <property type="entry name" value="INTERSTITIAL COLLAGENASE"/>
    <property type="match status" value="1"/>
</dbReference>
<keyword evidence="10 19" id="KW-0862">Zinc</keyword>
<dbReference type="InterPro" id="IPR006026">
    <property type="entry name" value="Peptidase_Metallo"/>
</dbReference>
<feature type="binding site" evidence="20">
    <location>
        <position position="144"/>
    </location>
    <ligand>
        <name>Zn(2+)</name>
        <dbReference type="ChEBI" id="CHEBI:29105"/>
        <label>1</label>
    </ligand>
</feature>
<dbReference type="InterPro" id="IPR033739">
    <property type="entry name" value="M10A_MMP"/>
</dbReference>
<protein>
    <recommendedName>
        <fullName evidence="17">interstitial collagenase</fullName>
        <ecNumber evidence="17">3.4.24.7</ecNumber>
    </recommendedName>
</protein>
<feature type="modified residue" description="Phosphotyrosine; by PKDCC" evidence="22">
    <location>
        <position position="330"/>
    </location>
</feature>
<keyword evidence="3" id="KW-0964">Secreted</keyword>
<feature type="binding site" evidence="20">
    <location>
        <position position="162"/>
    </location>
    <ligand>
        <name>Ca(2+)</name>
        <dbReference type="ChEBI" id="CHEBI:29108"/>
        <label>1</label>
    </ligand>
</feature>
<feature type="binding site" evidence="20">
    <location>
        <position position="301"/>
    </location>
    <ligand>
        <name>Ca(2+)</name>
        <dbReference type="ChEBI" id="CHEBI:29108"/>
        <label>5</label>
    </ligand>
</feature>
<evidence type="ECO:0000256" key="13">
    <source>
        <dbReference type="ARBA" id="ARBA00023105"/>
    </source>
</evidence>
<dbReference type="SUPFAM" id="SSF50923">
    <property type="entry name" value="Hemopexin-like domain"/>
    <property type="match status" value="1"/>
</dbReference>
<feature type="binding site" evidence="20">
    <location>
        <position position="85"/>
    </location>
    <ligand>
        <name>Ca(2+)</name>
        <dbReference type="ChEBI" id="CHEBI:29108"/>
        <label>1</label>
    </ligand>
</feature>
<dbReference type="InterPro" id="IPR021190">
    <property type="entry name" value="Pept_M10A"/>
</dbReference>
<evidence type="ECO:0000256" key="11">
    <source>
        <dbReference type="ARBA" id="ARBA00022837"/>
    </source>
</evidence>
<dbReference type="Gene3D" id="3.40.390.10">
    <property type="entry name" value="Collagenase (Catalytic Domain)"/>
    <property type="match status" value="1"/>
</dbReference>
<evidence type="ECO:0000256" key="16">
    <source>
        <dbReference type="ARBA" id="ARBA00036005"/>
    </source>
</evidence>
<dbReference type="PRINTS" id="PR00138">
    <property type="entry name" value="MATRIXIN"/>
</dbReference>
<keyword evidence="14" id="KW-0865">Zymogen</keyword>
<evidence type="ECO:0000256" key="6">
    <source>
        <dbReference type="ARBA" id="ARBA00022723"/>
    </source>
</evidence>
<feature type="binding site" evidence="20">
    <location>
        <position position="153"/>
    </location>
    <ligand>
        <name>Ca(2+)</name>
        <dbReference type="ChEBI" id="CHEBI:29108"/>
        <label>2</label>
    </ligand>
</feature>
<organism evidence="26 27">
    <name type="scientific">Astyanax mexicanus</name>
    <name type="common">Blind cave fish</name>
    <name type="synonym">Astyanax fasciatus mexicanus</name>
    <dbReference type="NCBI Taxonomy" id="7994"/>
    <lineage>
        <taxon>Eukaryota</taxon>
        <taxon>Metazoa</taxon>
        <taxon>Chordata</taxon>
        <taxon>Craniata</taxon>
        <taxon>Vertebrata</taxon>
        <taxon>Euteleostomi</taxon>
        <taxon>Actinopterygii</taxon>
        <taxon>Neopterygii</taxon>
        <taxon>Teleostei</taxon>
        <taxon>Ostariophysi</taxon>
        <taxon>Characiformes</taxon>
        <taxon>Characoidei</taxon>
        <taxon>Acestrorhamphidae</taxon>
        <taxon>Acestrorhamphinae</taxon>
        <taxon>Astyanax</taxon>
    </lineage>
</organism>
<dbReference type="InterPro" id="IPR001818">
    <property type="entry name" value="Pept_M10_metallopeptidase"/>
</dbReference>
<feature type="repeat" description="Hemopexin" evidence="23">
    <location>
        <begin position="245"/>
        <end position="294"/>
    </location>
</feature>
<evidence type="ECO:0000256" key="24">
    <source>
        <dbReference type="SAM" id="SignalP"/>
    </source>
</evidence>
<feature type="binding site" evidence="20">
    <location>
        <position position="119"/>
    </location>
    <ligand>
        <name>Ca(2+)</name>
        <dbReference type="ChEBI" id="CHEBI:29108"/>
        <label>2</label>
    </ligand>
</feature>
<feature type="binding site" evidence="19">
    <location>
        <position position="180"/>
    </location>
    <ligand>
        <name>Zn(2+)</name>
        <dbReference type="ChEBI" id="CHEBI:29105"/>
        <label>2</label>
        <note>catalytic</note>
    </ligand>
</feature>
<keyword evidence="5" id="KW-0645">Protease</keyword>
<feature type="binding site" evidence="20">
    <location>
        <position position="157"/>
    </location>
    <ligand>
        <name>Zn(2+)</name>
        <dbReference type="ChEBI" id="CHEBI:29105"/>
        <label>1</label>
    </ligand>
</feature>
<dbReference type="FunFam" id="3.40.390.10:FF:000007">
    <property type="entry name" value="Collagenase 3"/>
    <property type="match status" value="1"/>
</dbReference>
<dbReference type="Pfam" id="PF00413">
    <property type="entry name" value="Peptidase_M10"/>
    <property type="match status" value="1"/>
</dbReference>
<dbReference type="Gene3D" id="2.110.10.10">
    <property type="entry name" value="Hemopexin-like domain"/>
    <property type="match status" value="1"/>
</dbReference>
<feature type="binding site" evidence="20">
    <location>
        <position position="198"/>
    </location>
    <ligand>
        <name>Zn(2+)</name>
        <dbReference type="ChEBI" id="CHEBI:29105"/>
        <label>2</label>
        <note>catalytic</note>
    </ligand>
</feature>
<evidence type="ECO:0000313" key="27">
    <source>
        <dbReference type="Proteomes" id="UP000694621"/>
    </source>
</evidence>
<feature type="binding site" evidence="20">
    <location>
        <position position="299"/>
    </location>
    <ligand>
        <name>Ca(2+)</name>
        <dbReference type="ChEBI" id="CHEBI:29108"/>
        <label>4</label>
    </ligand>
</feature>
<dbReference type="GO" id="GO:0004222">
    <property type="term" value="F:metalloendopeptidase activity"/>
    <property type="evidence" value="ECO:0007669"/>
    <property type="project" value="UniProtKB-EC"/>
</dbReference>
<feature type="binding site" evidence="20">
    <location>
        <position position="349"/>
    </location>
    <ligand>
        <name>Ca(2+)</name>
        <dbReference type="ChEBI" id="CHEBI:29108"/>
        <label>5</label>
    </ligand>
</feature>
<evidence type="ECO:0000256" key="10">
    <source>
        <dbReference type="ARBA" id="ARBA00022833"/>
    </source>
</evidence>
<dbReference type="PANTHER" id="PTHR10201">
    <property type="entry name" value="MATRIX METALLOPROTEINASE"/>
    <property type="match status" value="1"/>
</dbReference>
<evidence type="ECO:0000256" key="18">
    <source>
        <dbReference type="PIRSR" id="PIRSR001191-1"/>
    </source>
</evidence>
<evidence type="ECO:0000259" key="25">
    <source>
        <dbReference type="SMART" id="SM00235"/>
    </source>
</evidence>
<comment type="subcellular location">
    <subcellularLocation>
        <location evidence="1">Secreted</location>
        <location evidence="1">Extracellular space</location>
        <location evidence="1">Extracellular matrix</location>
    </subcellularLocation>
</comment>
<evidence type="ECO:0000256" key="9">
    <source>
        <dbReference type="ARBA" id="ARBA00022801"/>
    </source>
</evidence>
<evidence type="ECO:0000256" key="5">
    <source>
        <dbReference type="ARBA" id="ARBA00022670"/>
    </source>
</evidence>
<evidence type="ECO:0000256" key="7">
    <source>
        <dbReference type="ARBA" id="ARBA00022729"/>
    </source>
</evidence>
<evidence type="ECO:0000256" key="2">
    <source>
        <dbReference type="ARBA" id="ARBA00010370"/>
    </source>
</evidence>
<feature type="binding site" evidence="19">
    <location>
        <position position="190"/>
    </location>
    <ligand>
        <name>Zn(2+)</name>
        <dbReference type="ChEBI" id="CHEBI:29105"/>
        <label>2</label>
        <note>catalytic</note>
    </ligand>
</feature>
<comment type="catalytic activity">
    <reaction evidence="16">
        <text>Cleavage of the triple helix of collagen at about three-quarters of the length of the molecule from the N-terminus, at 775-Gly-|-Ile-776 in the alpha1(I) chain. Cleaves synthetic substrates and alpha-macroglobulins at bonds where P1' is a hydrophobic residue.</text>
        <dbReference type="EC" id="3.4.24.7"/>
    </reaction>
</comment>
<keyword evidence="7 24" id="KW-0732">Signal</keyword>
<dbReference type="GO" id="GO:0031012">
    <property type="term" value="C:extracellular matrix"/>
    <property type="evidence" value="ECO:0007669"/>
    <property type="project" value="InterPro"/>
</dbReference>
<dbReference type="SMART" id="SM00235">
    <property type="entry name" value="ZnMc"/>
    <property type="match status" value="1"/>
</dbReference>
<dbReference type="GO" id="GO:0008270">
    <property type="term" value="F:zinc ion binding"/>
    <property type="evidence" value="ECO:0007669"/>
    <property type="project" value="InterPro"/>
</dbReference>
<evidence type="ECO:0000313" key="26">
    <source>
        <dbReference type="Ensembl" id="ENSAMXP00005049655.1"/>
    </source>
</evidence>
<feature type="repeat" description="Hemopexin" evidence="23">
    <location>
        <begin position="295"/>
        <end position="341"/>
    </location>
</feature>
<dbReference type="GO" id="GO:0030574">
    <property type="term" value="P:collagen catabolic process"/>
    <property type="evidence" value="ECO:0007669"/>
    <property type="project" value="UniProtKB-KW"/>
</dbReference>
<evidence type="ECO:0000256" key="12">
    <source>
        <dbReference type="ARBA" id="ARBA00023049"/>
    </source>
</evidence>
<gene>
    <name evidence="26" type="primary">LOC103038343</name>
</gene>
<evidence type="ECO:0000256" key="23">
    <source>
        <dbReference type="PROSITE-ProRule" id="PRU01011"/>
    </source>
</evidence>
<feature type="binding site" evidence="19">
    <location>
        <position position="184"/>
    </location>
    <ligand>
        <name>Zn(2+)</name>
        <dbReference type="ChEBI" id="CHEBI:29105"/>
        <label>2</label>
        <note>catalytic</note>
    </ligand>
</feature>
<keyword evidence="13" id="KW-0177">Collagen degradation</keyword>
<dbReference type="CDD" id="cd04278">
    <property type="entry name" value="ZnMc_MMP"/>
    <property type="match status" value="1"/>
</dbReference>
<comment type="similarity">
    <text evidence="2">Belongs to the peptidase M10A family.</text>
</comment>
<evidence type="ECO:0000256" key="19">
    <source>
        <dbReference type="PIRSR" id="PIRSR001191-2"/>
    </source>
</evidence>
<dbReference type="Proteomes" id="UP000694621">
    <property type="component" value="Unplaced"/>
</dbReference>
<feature type="binding site" evidence="20">
    <location>
        <position position="255"/>
    </location>
    <ligand>
        <name>Ca(2+)</name>
        <dbReference type="ChEBI" id="CHEBI:29108"/>
        <label>4</label>
    </ligand>
</feature>
<feature type="repeat" description="Hemopexin" evidence="23">
    <location>
        <begin position="343"/>
        <end position="391"/>
    </location>
</feature>
<keyword evidence="15 21" id="KW-1015">Disulfide bond</keyword>
<evidence type="ECO:0000256" key="4">
    <source>
        <dbReference type="ARBA" id="ARBA00022530"/>
    </source>
</evidence>
<evidence type="ECO:0000256" key="15">
    <source>
        <dbReference type="ARBA" id="ARBA00023157"/>
    </source>
</evidence>
<comment type="cofactor">
    <cofactor evidence="20">
        <name>Ca(2+)</name>
        <dbReference type="ChEBI" id="CHEBI:29108"/>
    </cofactor>
    <text evidence="20">Can bind about 5 Ca(2+) ions per subunit.</text>
</comment>
<dbReference type="PROSITE" id="PS51642">
    <property type="entry name" value="HEMOPEXIN_2"/>
    <property type="match status" value="4"/>
</dbReference>
<dbReference type="PROSITE" id="PS00024">
    <property type="entry name" value="HEMOPEXIN"/>
    <property type="match status" value="1"/>
</dbReference>
<evidence type="ECO:0000256" key="21">
    <source>
        <dbReference type="PIRSR" id="PIRSR621190-3"/>
    </source>
</evidence>
<dbReference type="SMART" id="SM00120">
    <property type="entry name" value="HX"/>
    <property type="match status" value="4"/>
</dbReference>
<comment type="cofactor">
    <cofactor evidence="20">
        <name>Zn(2+)</name>
        <dbReference type="ChEBI" id="CHEBI:29105"/>
    </cofactor>
    <text evidence="20">Binds 2 Zn(2+) ions per subunit.</text>
</comment>
<evidence type="ECO:0000256" key="17">
    <source>
        <dbReference type="ARBA" id="ARBA00038924"/>
    </source>
</evidence>
<feature type="binding site" evidence="20">
    <location>
        <position position="131"/>
    </location>
    <ligand>
        <name>Zn(2+)</name>
        <dbReference type="ChEBI" id="CHEBI:29105"/>
        <label>1</label>
    </ligand>
</feature>